<comment type="subcellular location">
    <subcellularLocation>
        <location evidence="1">Membrane</location>
        <topology evidence="1">Multi-pass membrane protein</topology>
    </subcellularLocation>
</comment>
<dbReference type="InterPro" id="IPR013525">
    <property type="entry name" value="ABC2_TM"/>
</dbReference>
<dbReference type="EMBL" id="APMP01000012">
    <property type="protein sequence ID" value="ENZ81865.1"/>
    <property type="molecule type" value="Genomic_DNA"/>
</dbReference>
<dbReference type="PANTHER" id="PTHR43229:SF2">
    <property type="entry name" value="NODULATION PROTEIN J"/>
    <property type="match status" value="1"/>
</dbReference>
<dbReference type="GO" id="GO:0140359">
    <property type="term" value="F:ABC-type transporter activity"/>
    <property type="evidence" value="ECO:0007669"/>
    <property type="project" value="InterPro"/>
</dbReference>
<feature type="transmembrane region" description="Helical" evidence="5">
    <location>
        <begin position="137"/>
        <end position="158"/>
    </location>
</feature>
<evidence type="ECO:0000256" key="3">
    <source>
        <dbReference type="ARBA" id="ARBA00022989"/>
    </source>
</evidence>
<evidence type="ECO:0000313" key="7">
    <source>
        <dbReference type="EMBL" id="ENZ81865.1"/>
    </source>
</evidence>
<accession>R0D043</accession>
<dbReference type="PANTHER" id="PTHR43229">
    <property type="entry name" value="NODULATION PROTEIN J"/>
    <property type="match status" value="1"/>
</dbReference>
<dbReference type="eggNOG" id="COG0842">
    <property type="taxonomic scope" value="Bacteria"/>
</dbReference>
<evidence type="ECO:0000256" key="5">
    <source>
        <dbReference type="SAM" id="Phobius"/>
    </source>
</evidence>
<evidence type="ECO:0000313" key="8">
    <source>
        <dbReference type="Proteomes" id="UP000013063"/>
    </source>
</evidence>
<feature type="domain" description="ABC-2 type transporter transmembrane" evidence="6">
    <location>
        <begin position="16"/>
        <end position="206"/>
    </location>
</feature>
<dbReference type="InterPro" id="IPR051784">
    <property type="entry name" value="Nod_factor_ABC_transporter"/>
</dbReference>
<keyword evidence="4 5" id="KW-0472">Membrane</keyword>
<reference evidence="7 8" key="1">
    <citation type="journal article" date="2013" name="Genome Announc.">
        <title>Draft Genome Sequence for Caulobacter sp. Strain OR37, a Bacterium Tolerant to Heavy Metals.</title>
        <authorList>
            <person name="Utturkar S.M."/>
            <person name="Bollmann A."/>
            <person name="Brzoska R.M."/>
            <person name="Klingeman D.M."/>
            <person name="Epstein S.E."/>
            <person name="Palumbo A.V."/>
            <person name="Brown S.D."/>
        </authorList>
    </citation>
    <scope>NUCLEOTIDE SEQUENCE [LARGE SCALE GENOMIC DNA]</scope>
    <source>
        <strain evidence="7 8">OR37</strain>
    </source>
</reference>
<gene>
    <name evidence="7" type="ORF">OR37_02292</name>
</gene>
<feature type="transmembrane region" description="Helical" evidence="5">
    <location>
        <begin position="58"/>
        <end position="80"/>
    </location>
</feature>
<protein>
    <recommendedName>
        <fullName evidence="6">ABC-2 type transporter transmembrane domain-containing protein</fullName>
    </recommendedName>
</protein>
<feature type="transmembrane region" description="Helical" evidence="5">
    <location>
        <begin position="101"/>
        <end position="125"/>
    </location>
</feature>
<dbReference type="Pfam" id="PF01061">
    <property type="entry name" value="ABC2_membrane"/>
    <property type="match status" value="1"/>
</dbReference>
<sequence>MSLFHTLAVYGREARTQILSTWRTPQFLIPSLALPLLFYGVIGLGLSHGHEEAAHAMLANYVIFASIAPAMFGFGAAVAAEREAKLIELKQIAPLPAGAYLLGRLAAALALVGLAVGLLGVMAYFGGVVMTPWRWAATLSLGLVSAVLFALIGLNLGLRLGSQGATAFANLLFLAFCLFGGLWIPLDVMPSWIGHIAEVTPSYHLGQLSLMLSGLKPMADVQGHLSVLVAIAVAAVIGSRIAWRRQAA</sequence>
<evidence type="ECO:0000256" key="2">
    <source>
        <dbReference type="ARBA" id="ARBA00022692"/>
    </source>
</evidence>
<dbReference type="STRING" id="1292034.OR37_02292"/>
<name>R0D043_CAUVI</name>
<keyword evidence="3 5" id="KW-1133">Transmembrane helix</keyword>
<evidence type="ECO:0000256" key="1">
    <source>
        <dbReference type="ARBA" id="ARBA00004141"/>
    </source>
</evidence>
<comment type="caution">
    <text evidence="7">The sequence shown here is derived from an EMBL/GenBank/DDBJ whole genome shotgun (WGS) entry which is preliminary data.</text>
</comment>
<evidence type="ECO:0000256" key="4">
    <source>
        <dbReference type="ARBA" id="ARBA00023136"/>
    </source>
</evidence>
<dbReference type="RefSeq" id="WP_004619782.1">
    <property type="nucleotide sequence ID" value="NZ_APMP01000012.1"/>
</dbReference>
<keyword evidence="2 5" id="KW-0812">Transmembrane</keyword>
<dbReference type="Proteomes" id="UP000013063">
    <property type="component" value="Unassembled WGS sequence"/>
</dbReference>
<evidence type="ECO:0000259" key="6">
    <source>
        <dbReference type="Pfam" id="PF01061"/>
    </source>
</evidence>
<proteinExistence type="predicted"/>
<dbReference type="PIRSF" id="PIRSF006648">
    <property type="entry name" value="DrrB"/>
    <property type="match status" value="1"/>
</dbReference>
<feature type="transmembrane region" description="Helical" evidence="5">
    <location>
        <begin position="221"/>
        <end position="243"/>
    </location>
</feature>
<feature type="transmembrane region" description="Helical" evidence="5">
    <location>
        <begin position="27"/>
        <end position="46"/>
    </location>
</feature>
<keyword evidence="8" id="KW-1185">Reference proteome</keyword>
<organism evidence="7 8">
    <name type="scientific">Caulobacter vibrioides OR37</name>
    <dbReference type="NCBI Taxonomy" id="1292034"/>
    <lineage>
        <taxon>Bacteria</taxon>
        <taxon>Pseudomonadati</taxon>
        <taxon>Pseudomonadota</taxon>
        <taxon>Alphaproteobacteria</taxon>
        <taxon>Caulobacterales</taxon>
        <taxon>Caulobacteraceae</taxon>
        <taxon>Caulobacter</taxon>
    </lineage>
</organism>
<dbReference type="PATRIC" id="fig|1292034.3.peg.2277"/>
<dbReference type="InterPro" id="IPR000412">
    <property type="entry name" value="ABC_2_transport"/>
</dbReference>
<feature type="transmembrane region" description="Helical" evidence="5">
    <location>
        <begin position="165"/>
        <end position="184"/>
    </location>
</feature>
<dbReference type="OrthoDB" id="9786643at2"/>
<dbReference type="AlphaFoldDB" id="R0D043"/>
<dbReference type="GO" id="GO:0043190">
    <property type="term" value="C:ATP-binding cassette (ABC) transporter complex"/>
    <property type="evidence" value="ECO:0007669"/>
    <property type="project" value="InterPro"/>
</dbReference>